<gene>
    <name evidence="10" type="ORF">FOYG_13343</name>
</gene>
<dbReference type="PROSITE" id="PS00503">
    <property type="entry name" value="PECTINESTERASE_2"/>
    <property type="match status" value="1"/>
</dbReference>
<keyword evidence="8" id="KW-0964">Secreted</keyword>
<evidence type="ECO:0000256" key="6">
    <source>
        <dbReference type="ARBA" id="ARBA00047928"/>
    </source>
</evidence>
<proteinExistence type="inferred from homology"/>
<comment type="similarity">
    <text evidence="2">Belongs to the pectinesterase family.</text>
</comment>
<evidence type="ECO:0000256" key="5">
    <source>
        <dbReference type="ARBA" id="ARBA00023085"/>
    </source>
</evidence>
<dbReference type="PANTHER" id="PTHR31321:SF57">
    <property type="entry name" value="PECTINESTERASE 53-RELATED"/>
    <property type="match status" value="1"/>
</dbReference>
<keyword evidence="4 8" id="KW-0378">Hydrolase</keyword>
<name>W9HRD4_FUSOX</name>
<evidence type="ECO:0000313" key="11">
    <source>
        <dbReference type="Proteomes" id="UP000030753"/>
    </source>
</evidence>
<dbReference type="GO" id="GO:0005576">
    <property type="term" value="C:extracellular region"/>
    <property type="evidence" value="ECO:0007669"/>
    <property type="project" value="UniProtKB-SubCell"/>
</dbReference>
<feature type="active site" evidence="7">
    <location>
        <position position="250"/>
    </location>
</feature>
<sequence length="387" mass="42184">MNGISFWITLAQPTGSQLHLKRRYLPAFISIPRSSSFVETVQSYRFSILIISMPFLKGLVHLVQLALFLGQGPSSGEAASLPTRADNSRTVAPANCIVVKPSGASASEFTSLQAAVNSIGSSTKPVCIFLNSGTYNERVEIKVKAPLTLYGSTTDTGSYKKNTVVIQNTLGSQDAGSLDASSTVNLRSNDFAAYNIDFVNRYTAGQAVALTANGNKTGFYGCSFKSYQDTLYVKAGWMYYSNCYIEGAVDYIFGNGHAWIGESTIASNGPGYITASSRTEPTDTSRYIIDHSTITSTGTQDLTNKVYLGRPWRVNARVMYQYSTLTNVVRPEGYSPMAEGATPVFQEFENTGAGADTSQRKYFTPSDKALTKQDLWGADFKWYDASY</sequence>
<dbReference type="GO" id="GO:0030599">
    <property type="term" value="F:pectinesterase activity"/>
    <property type="evidence" value="ECO:0007669"/>
    <property type="project" value="UniProtKB-UniRule"/>
</dbReference>
<dbReference type="GO" id="GO:0042545">
    <property type="term" value="P:cell wall modification"/>
    <property type="evidence" value="ECO:0007669"/>
    <property type="project" value="UniProtKB-UniRule"/>
</dbReference>
<comment type="function">
    <text evidence="8">Involved in maceration and soft-rotting of plant tissue.</text>
</comment>
<evidence type="ECO:0000256" key="3">
    <source>
        <dbReference type="ARBA" id="ARBA00013229"/>
    </source>
</evidence>
<dbReference type="SUPFAM" id="SSF51126">
    <property type="entry name" value="Pectin lyase-like"/>
    <property type="match status" value="1"/>
</dbReference>
<keyword evidence="5 8" id="KW-0063">Aspartyl esterase</keyword>
<evidence type="ECO:0000256" key="8">
    <source>
        <dbReference type="RuleBase" id="RU000589"/>
    </source>
</evidence>
<dbReference type="AlphaFoldDB" id="W9HRD4"/>
<evidence type="ECO:0000259" key="9">
    <source>
        <dbReference type="Pfam" id="PF01095"/>
    </source>
</evidence>
<evidence type="ECO:0000256" key="2">
    <source>
        <dbReference type="ARBA" id="ARBA00008891"/>
    </source>
</evidence>
<organism evidence="10 11">
    <name type="scientific">Fusarium oxysporum NRRL 32931</name>
    <dbReference type="NCBI Taxonomy" id="660029"/>
    <lineage>
        <taxon>Eukaryota</taxon>
        <taxon>Fungi</taxon>
        <taxon>Dikarya</taxon>
        <taxon>Ascomycota</taxon>
        <taxon>Pezizomycotina</taxon>
        <taxon>Sordariomycetes</taxon>
        <taxon>Hypocreomycetidae</taxon>
        <taxon>Hypocreales</taxon>
        <taxon>Nectriaceae</taxon>
        <taxon>Fusarium</taxon>
        <taxon>Fusarium oxysporum species complex</taxon>
    </lineage>
</organism>
<dbReference type="InterPro" id="IPR000070">
    <property type="entry name" value="Pectinesterase_cat"/>
</dbReference>
<feature type="domain" description="Pectinesterase catalytic" evidence="9">
    <location>
        <begin position="106"/>
        <end position="363"/>
    </location>
</feature>
<dbReference type="GO" id="GO:0045490">
    <property type="term" value="P:pectin catabolic process"/>
    <property type="evidence" value="ECO:0007669"/>
    <property type="project" value="UniProtKB-UniRule"/>
</dbReference>
<dbReference type="Pfam" id="PF01095">
    <property type="entry name" value="Pectinesterase"/>
    <property type="match status" value="1"/>
</dbReference>
<dbReference type="Proteomes" id="UP000030753">
    <property type="component" value="Unassembled WGS sequence"/>
</dbReference>
<reference evidence="10 11" key="1">
    <citation type="submission" date="2011-06" db="EMBL/GenBank/DDBJ databases">
        <title>The Genome Sequence of Fusarium oxysporum FOSC 3-a.</title>
        <authorList>
            <consortium name="The Broad Institute Genome Sequencing Platform"/>
            <person name="Ma L.-J."/>
            <person name="Gale L.R."/>
            <person name="Schwartz D.C."/>
            <person name="Zhou S."/>
            <person name="Corby-Kistler H."/>
            <person name="Young S.K."/>
            <person name="Zeng Q."/>
            <person name="Gargeya S."/>
            <person name="Fitzgerald M."/>
            <person name="Haas B."/>
            <person name="Abouelleil A."/>
            <person name="Alvarado L."/>
            <person name="Arachchi H.M."/>
            <person name="Berlin A."/>
            <person name="Brown A."/>
            <person name="Chapman S.B."/>
            <person name="Chen Z."/>
            <person name="Dunbar C."/>
            <person name="Freedman E."/>
            <person name="Gearin G."/>
            <person name="Gellesch M."/>
            <person name="Goldberg J."/>
            <person name="Griggs A."/>
            <person name="Gujja S."/>
            <person name="Heiman D."/>
            <person name="Howarth C."/>
            <person name="Larson L."/>
            <person name="Lui A."/>
            <person name="MacDonald P.J.P."/>
            <person name="Mehta T."/>
            <person name="Montmayeur A."/>
            <person name="Murphy C."/>
            <person name="Neiman D."/>
            <person name="Pearson M."/>
            <person name="Priest M."/>
            <person name="Roberts A."/>
            <person name="Saif S."/>
            <person name="Shea T."/>
            <person name="Shenoy N."/>
            <person name="Sisk P."/>
            <person name="Stolte C."/>
            <person name="Sykes S."/>
            <person name="Wortman J."/>
            <person name="Nusbaum C."/>
            <person name="Birren B."/>
        </authorList>
    </citation>
    <scope>NUCLEOTIDE SEQUENCE [LARGE SCALE GENOMIC DNA]</scope>
    <source>
        <strain evidence="11">FOSC 3-a</strain>
    </source>
</reference>
<keyword evidence="8" id="KW-0961">Cell wall biogenesis/degradation</keyword>
<accession>W9HRD4</accession>
<dbReference type="HOGENOM" id="CLU_012243_1_2_1"/>
<dbReference type="InterPro" id="IPR033131">
    <property type="entry name" value="Pectinesterase_Asp_AS"/>
</dbReference>
<protein>
    <recommendedName>
        <fullName evidence="3 8">Pectinesterase</fullName>
        <ecNumber evidence="3 8">3.1.1.11</ecNumber>
    </recommendedName>
</protein>
<dbReference type="EMBL" id="JH717847">
    <property type="protein sequence ID" value="EWY83535.1"/>
    <property type="molecule type" value="Genomic_DNA"/>
</dbReference>
<dbReference type="InterPro" id="IPR011050">
    <property type="entry name" value="Pectin_lyase_fold/virulence"/>
</dbReference>
<comment type="pathway">
    <text evidence="1 8">Glycan metabolism; pectin degradation; 2-dehydro-3-deoxy-D-gluconate from pectin: step 1/5.</text>
</comment>
<dbReference type="EC" id="3.1.1.11" evidence="3 8"/>
<comment type="catalytic activity">
    <reaction evidence="6 8">
        <text>[(1-&gt;4)-alpha-D-galacturonosyl methyl ester](n) + n H2O = [(1-&gt;4)-alpha-D-galacturonosyl](n) + n methanol + n H(+)</text>
        <dbReference type="Rhea" id="RHEA:22380"/>
        <dbReference type="Rhea" id="RHEA-COMP:14570"/>
        <dbReference type="Rhea" id="RHEA-COMP:14573"/>
        <dbReference type="ChEBI" id="CHEBI:15377"/>
        <dbReference type="ChEBI" id="CHEBI:15378"/>
        <dbReference type="ChEBI" id="CHEBI:17790"/>
        <dbReference type="ChEBI" id="CHEBI:140522"/>
        <dbReference type="ChEBI" id="CHEBI:140523"/>
        <dbReference type="EC" id="3.1.1.11"/>
    </reaction>
</comment>
<evidence type="ECO:0000256" key="7">
    <source>
        <dbReference type="PROSITE-ProRule" id="PRU10040"/>
    </source>
</evidence>
<dbReference type="UniPathway" id="UPA00545">
    <property type="reaction ID" value="UER00823"/>
</dbReference>
<evidence type="ECO:0000313" key="10">
    <source>
        <dbReference type="EMBL" id="EWY83535.1"/>
    </source>
</evidence>
<comment type="subcellular location">
    <subcellularLocation>
        <location evidence="8">Secreted</location>
    </subcellularLocation>
</comment>
<dbReference type="OrthoDB" id="2019149at2759"/>
<dbReference type="PANTHER" id="PTHR31321">
    <property type="entry name" value="ACYL-COA THIOESTER HYDROLASE YBHC-RELATED"/>
    <property type="match status" value="1"/>
</dbReference>
<evidence type="ECO:0000256" key="1">
    <source>
        <dbReference type="ARBA" id="ARBA00005184"/>
    </source>
</evidence>
<dbReference type="InterPro" id="IPR012334">
    <property type="entry name" value="Pectin_lyas_fold"/>
</dbReference>
<dbReference type="Gene3D" id="2.160.20.10">
    <property type="entry name" value="Single-stranded right-handed beta-helix, Pectin lyase-like"/>
    <property type="match status" value="1"/>
</dbReference>
<evidence type="ECO:0000256" key="4">
    <source>
        <dbReference type="ARBA" id="ARBA00022801"/>
    </source>
</evidence>